<dbReference type="SUPFAM" id="SSF55874">
    <property type="entry name" value="ATPase domain of HSP90 chaperone/DNA topoisomerase II/histidine kinase"/>
    <property type="match status" value="1"/>
</dbReference>
<dbReference type="EMBL" id="JACHFZ010000001">
    <property type="protein sequence ID" value="MBB5291282.1"/>
    <property type="molecule type" value="Genomic_DNA"/>
</dbReference>
<dbReference type="Proteomes" id="UP000566663">
    <property type="component" value="Unassembled WGS sequence"/>
</dbReference>
<dbReference type="PROSITE" id="PS50110">
    <property type="entry name" value="RESPONSE_REGULATORY"/>
    <property type="match status" value="1"/>
</dbReference>
<dbReference type="Pfam" id="PF02518">
    <property type="entry name" value="HATPase_c"/>
    <property type="match status" value="1"/>
</dbReference>
<proteinExistence type="predicted"/>
<evidence type="ECO:0000256" key="1">
    <source>
        <dbReference type="ARBA" id="ARBA00000085"/>
    </source>
</evidence>
<dbReference type="SMART" id="SM00448">
    <property type="entry name" value="REC"/>
    <property type="match status" value="1"/>
</dbReference>
<keyword evidence="11" id="KW-1185">Reference proteome</keyword>
<dbReference type="Gene3D" id="3.40.50.2300">
    <property type="match status" value="1"/>
</dbReference>
<evidence type="ECO:0000256" key="6">
    <source>
        <dbReference type="PROSITE-ProRule" id="PRU00169"/>
    </source>
</evidence>
<feature type="modified residue" description="4-aspartylphosphate" evidence="6">
    <location>
        <position position="454"/>
    </location>
</feature>
<comment type="caution">
    <text evidence="10">The sequence shown here is derived from an EMBL/GenBank/DDBJ whole genome shotgun (WGS) entry which is preliminary data.</text>
</comment>
<comment type="catalytic activity">
    <reaction evidence="1">
        <text>ATP + protein L-histidine = ADP + protein N-phospho-L-histidine.</text>
        <dbReference type="EC" id="2.7.13.3"/>
    </reaction>
</comment>
<dbReference type="CDD" id="cd00082">
    <property type="entry name" value="HisKA"/>
    <property type="match status" value="1"/>
</dbReference>
<reference evidence="10 11" key="1">
    <citation type="submission" date="2020-08" db="EMBL/GenBank/DDBJ databases">
        <title>Genomic Encyclopedia of Type Strains, Phase IV (KMG-IV): sequencing the most valuable type-strain genomes for metagenomic binning, comparative biology and taxonomic classification.</title>
        <authorList>
            <person name="Goeker M."/>
        </authorList>
    </citation>
    <scope>NUCLEOTIDE SEQUENCE [LARGE SCALE GENOMIC DNA]</scope>
    <source>
        <strain evidence="10 11">DSM 25335</strain>
    </source>
</reference>
<dbReference type="Gene3D" id="1.10.287.130">
    <property type="match status" value="1"/>
</dbReference>
<dbReference type="InterPro" id="IPR004358">
    <property type="entry name" value="Sig_transdc_His_kin-like_C"/>
</dbReference>
<dbReference type="InterPro" id="IPR036097">
    <property type="entry name" value="HisK_dim/P_sf"/>
</dbReference>
<dbReference type="SMART" id="SM00387">
    <property type="entry name" value="HATPase_c"/>
    <property type="match status" value="1"/>
</dbReference>
<dbReference type="SMART" id="SM00388">
    <property type="entry name" value="HisKA"/>
    <property type="match status" value="1"/>
</dbReference>
<feature type="domain" description="Histidine kinase" evidence="8">
    <location>
        <begin position="166"/>
        <end position="381"/>
    </location>
</feature>
<protein>
    <recommendedName>
        <fullName evidence="2">histidine kinase</fullName>
        <ecNumber evidence="2">2.7.13.3</ecNumber>
    </recommendedName>
</protein>
<dbReference type="SUPFAM" id="SSF47384">
    <property type="entry name" value="Homodimeric domain of signal transducing histidine kinase"/>
    <property type="match status" value="1"/>
</dbReference>
<dbReference type="GO" id="GO:0000155">
    <property type="term" value="F:phosphorelay sensor kinase activity"/>
    <property type="evidence" value="ECO:0007669"/>
    <property type="project" value="InterPro"/>
</dbReference>
<dbReference type="EC" id="2.7.13.3" evidence="2"/>
<keyword evidence="5 10" id="KW-0418">Kinase</keyword>
<name>A0A7W8MGL2_9CAUL</name>
<dbReference type="InterPro" id="IPR036890">
    <property type="entry name" value="HATPase_C_sf"/>
</dbReference>
<evidence type="ECO:0000256" key="7">
    <source>
        <dbReference type="SAM" id="MobiDB-lite"/>
    </source>
</evidence>
<dbReference type="Pfam" id="PF00512">
    <property type="entry name" value="HisKA"/>
    <property type="match status" value="1"/>
</dbReference>
<dbReference type="InterPro" id="IPR003661">
    <property type="entry name" value="HisK_dim/P_dom"/>
</dbReference>
<feature type="domain" description="Response regulatory" evidence="9">
    <location>
        <begin position="405"/>
        <end position="522"/>
    </location>
</feature>
<accession>A0A7W8MGL2</accession>
<dbReference type="InterPro" id="IPR046342">
    <property type="entry name" value="CBS_dom_sf"/>
</dbReference>
<dbReference type="SUPFAM" id="SSF54631">
    <property type="entry name" value="CBS-domain pair"/>
    <property type="match status" value="1"/>
</dbReference>
<evidence type="ECO:0000259" key="9">
    <source>
        <dbReference type="PROSITE" id="PS50110"/>
    </source>
</evidence>
<organism evidence="10 11">
    <name type="scientific">Brevundimonas basaltis</name>
    <dbReference type="NCBI Taxonomy" id="472166"/>
    <lineage>
        <taxon>Bacteria</taxon>
        <taxon>Pseudomonadati</taxon>
        <taxon>Pseudomonadota</taxon>
        <taxon>Alphaproteobacteria</taxon>
        <taxon>Caulobacterales</taxon>
        <taxon>Caulobacteraceae</taxon>
        <taxon>Brevundimonas</taxon>
    </lineage>
</organism>
<evidence type="ECO:0000259" key="8">
    <source>
        <dbReference type="PROSITE" id="PS50109"/>
    </source>
</evidence>
<evidence type="ECO:0000256" key="3">
    <source>
        <dbReference type="ARBA" id="ARBA00022553"/>
    </source>
</evidence>
<dbReference type="PROSITE" id="PS50109">
    <property type="entry name" value="HIS_KIN"/>
    <property type="match status" value="1"/>
</dbReference>
<dbReference type="InterPro" id="IPR003594">
    <property type="entry name" value="HATPase_dom"/>
</dbReference>
<dbReference type="InterPro" id="IPR011006">
    <property type="entry name" value="CheY-like_superfamily"/>
</dbReference>
<evidence type="ECO:0000256" key="4">
    <source>
        <dbReference type="ARBA" id="ARBA00022679"/>
    </source>
</evidence>
<dbReference type="SUPFAM" id="SSF52172">
    <property type="entry name" value="CheY-like"/>
    <property type="match status" value="1"/>
</dbReference>
<dbReference type="RefSeq" id="WP_183252475.1">
    <property type="nucleotide sequence ID" value="NZ_BAAAFF010000004.1"/>
</dbReference>
<dbReference type="Pfam" id="PF00072">
    <property type="entry name" value="Response_reg"/>
    <property type="match status" value="1"/>
</dbReference>
<evidence type="ECO:0000256" key="5">
    <source>
        <dbReference type="ARBA" id="ARBA00022777"/>
    </source>
</evidence>
<dbReference type="InterPro" id="IPR005467">
    <property type="entry name" value="His_kinase_dom"/>
</dbReference>
<dbReference type="CDD" id="cd17546">
    <property type="entry name" value="REC_hyHK_CKI1_RcsC-like"/>
    <property type="match status" value="1"/>
</dbReference>
<feature type="region of interest" description="Disordered" evidence="7">
    <location>
        <begin position="525"/>
        <end position="545"/>
    </location>
</feature>
<keyword evidence="3 6" id="KW-0597">Phosphoprotein</keyword>
<dbReference type="InterPro" id="IPR001789">
    <property type="entry name" value="Sig_transdc_resp-reg_receiver"/>
</dbReference>
<keyword evidence="4" id="KW-0808">Transferase</keyword>
<evidence type="ECO:0000313" key="11">
    <source>
        <dbReference type="Proteomes" id="UP000566663"/>
    </source>
</evidence>
<dbReference type="PANTHER" id="PTHR43047:SF64">
    <property type="entry name" value="HISTIDINE KINASE CONTAINING CHEY-HOMOLOGOUS RECEIVER DOMAIN AND PAS DOMAIN-RELATED"/>
    <property type="match status" value="1"/>
</dbReference>
<dbReference type="PANTHER" id="PTHR43047">
    <property type="entry name" value="TWO-COMPONENT HISTIDINE PROTEIN KINASE"/>
    <property type="match status" value="1"/>
</dbReference>
<evidence type="ECO:0000256" key="2">
    <source>
        <dbReference type="ARBA" id="ARBA00012438"/>
    </source>
</evidence>
<gene>
    <name evidence="10" type="ORF">HNQ67_000778</name>
</gene>
<dbReference type="AlphaFoldDB" id="A0A7W8MGL2"/>
<sequence>MPTIESLTERAEAVSPQTLGSEVFARFESEPDTLVIAVVDGQFPVGLIERNDFLLKIASPFGHALYAGRPVIHVMDSEPPMVEAGVAIGTVCDALIKGGPGTFMRGFIVTRDGRYHGIGTVASMLRAVNEDQRGQNADLAEQVRQLSDTRNQVLESARSRSQFLTIMSHELRTPMNGVLAVAELLRRQPLNAQAHAHVTTIVESSETLLRTLQDALDLSRAEAGELELRAAPTPLRAMMDDVQAQWAPRASQDNVSLMISYEGDTELAAVIDGERLKQVLNNLIGNALKFARNGVVEASLRARAAGDRITLEARIRDDGPGIDADRVDRIFEPFVQGSGHDGAGLGLSICRQIVDRMGGRIWARNNGGQGATFGFDLEVDRTKAEAAPASNVQSLSELEMTSNPHILIVDDNATNRVVAQALCEMFGCTSETAEDGVEALEAVQERQFDLVLMDIKMPRMDGVQATRAIRALDGPAGAVPIVALTANADPDDARKYLACGMAAVVEKPIKPERLRMAMNAALEQGATTAAVEEAPAKRRRSRSAA</sequence>
<dbReference type="PRINTS" id="PR00344">
    <property type="entry name" value="BCTRLSENSOR"/>
</dbReference>
<dbReference type="Gene3D" id="3.30.565.10">
    <property type="entry name" value="Histidine kinase-like ATPase, C-terminal domain"/>
    <property type="match status" value="1"/>
</dbReference>
<evidence type="ECO:0000313" key="10">
    <source>
        <dbReference type="EMBL" id="MBB5291282.1"/>
    </source>
</evidence>